<organism evidence="2 3">
    <name type="scientific">Alteraurantiacibacter aestuarii</name>
    <dbReference type="NCBI Taxonomy" id="650004"/>
    <lineage>
        <taxon>Bacteria</taxon>
        <taxon>Pseudomonadati</taxon>
        <taxon>Pseudomonadota</taxon>
        <taxon>Alphaproteobacteria</taxon>
        <taxon>Sphingomonadales</taxon>
        <taxon>Erythrobacteraceae</taxon>
        <taxon>Alteraurantiacibacter</taxon>
    </lineage>
</organism>
<dbReference type="SUPFAM" id="SSF49452">
    <property type="entry name" value="Starch-binding domain-like"/>
    <property type="match status" value="1"/>
</dbReference>
<feature type="signal peptide" evidence="1">
    <location>
        <begin position="1"/>
        <end position="21"/>
    </location>
</feature>
<dbReference type="Pfam" id="PF13620">
    <property type="entry name" value="CarboxypepD_reg"/>
    <property type="match status" value="1"/>
</dbReference>
<proteinExistence type="predicted"/>
<reference evidence="2 3" key="1">
    <citation type="submission" date="2019-12" db="EMBL/GenBank/DDBJ databases">
        <title>Genomic-based taxomic classification of the family Erythrobacteraceae.</title>
        <authorList>
            <person name="Xu L."/>
        </authorList>
    </citation>
    <scope>NUCLEOTIDE SEQUENCE [LARGE SCALE GENOMIC DNA]</scope>
    <source>
        <strain evidence="2 3">JCM 16339</strain>
    </source>
</reference>
<dbReference type="AlphaFoldDB" id="A0A844ZJW3"/>
<dbReference type="GO" id="GO:0030246">
    <property type="term" value="F:carbohydrate binding"/>
    <property type="evidence" value="ECO:0007669"/>
    <property type="project" value="InterPro"/>
</dbReference>
<dbReference type="RefSeq" id="WP_160589802.1">
    <property type="nucleotide sequence ID" value="NZ_BAAAFP010000002.1"/>
</dbReference>
<dbReference type="OrthoDB" id="7429210at2"/>
<accession>A0A844ZJW3</accession>
<gene>
    <name evidence="2" type="ORF">GRI32_03775</name>
</gene>
<dbReference type="InterPro" id="IPR013784">
    <property type="entry name" value="Carb-bd-like_fold"/>
</dbReference>
<sequence length="154" mass="16213">MRIAAFLLGVSSLCAASGAQAGDIAGTVYDARGEPAAAVQLEIAELGLTTVTGADGSYRFADVLAGEHRIAVLQGSQAIQRVLVNVDDGSDASRNIVMVSRRAVNGFLGSAFPAEAEDGTGEQAFSRALELADQMTREIPMGEAREWRWRDLDG</sequence>
<name>A0A844ZJW3_9SPHN</name>
<keyword evidence="3" id="KW-1185">Reference proteome</keyword>
<dbReference type="Proteomes" id="UP000435243">
    <property type="component" value="Unassembled WGS sequence"/>
</dbReference>
<keyword evidence="1" id="KW-0732">Signal</keyword>
<evidence type="ECO:0000313" key="3">
    <source>
        <dbReference type="Proteomes" id="UP000435243"/>
    </source>
</evidence>
<dbReference type="Gene3D" id="2.60.40.1120">
    <property type="entry name" value="Carboxypeptidase-like, regulatory domain"/>
    <property type="match status" value="1"/>
</dbReference>
<comment type="caution">
    <text evidence="2">The sequence shown here is derived from an EMBL/GenBank/DDBJ whole genome shotgun (WGS) entry which is preliminary data.</text>
</comment>
<dbReference type="EMBL" id="WTYY01000002">
    <property type="protein sequence ID" value="MXO87854.1"/>
    <property type="molecule type" value="Genomic_DNA"/>
</dbReference>
<protein>
    <recommendedName>
        <fullName evidence="4">Carboxypeptidase regulatory-like domain-containing protein</fullName>
    </recommendedName>
</protein>
<feature type="chain" id="PRO_5032774858" description="Carboxypeptidase regulatory-like domain-containing protein" evidence="1">
    <location>
        <begin position="22"/>
        <end position="154"/>
    </location>
</feature>
<evidence type="ECO:0000256" key="1">
    <source>
        <dbReference type="SAM" id="SignalP"/>
    </source>
</evidence>
<evidence type="ECO:0000313" key="2">
    <source>
        <dbReference type="EMBL" id="MXO87854.1"/>
    </source>
</evidence>
<evidence type="ECO:0008006" key="4">
    <source>
        <dbReference type="Google" id="ProtNLM"/>
    </source>
</evidence>